<dbReference type="RefSeq" id="XP_023632496.1">
    <property type="nucleotide sequence ID" value="XM_023776728.1"/>
</dbReference>
<reference evidence="2 3" key="1">
    <citation type="submission" date="2016-03" db="EMBL/GenBank/DDBJ databases">
        <authorList>
            <person name="Ploux O."/>
        </authorList>
    </citation>
    <scope>NUCLEOTIDE SEQUENCE [LARGE SCALE GENOMIC DNA]</scope>
    <source>
        <strain evidence="2 3">URUG2</strain>
    </source>
</reference>
<dbReference type="Proteomes" id="UP000225277">
    <property type="component" value="Unassembled WGS sequence"/>
</dbReference>
<dbReference type="GeneID" id="35606524"/>
<dbReference type="AlphaFoldDB" id="A0A2D3VCB8"/>
<feature type="region of interest" description="Disordered" evidence="1">
    <location>
        <begin position="165"/>
        <end position="289"/>
    </location>
</feature>
<protein>
    <submittedName>
        <fullName evidence="2">Uncharacterized protein</fullName>
    </submittedName>
</protein>
<feature type="region of interest" description="Disordered" evidence="1">
    <location>
        <begin position="1"/>
        <end position="20"/>
    </location>
</feature>
<feature type="compositionally biased region" description="Basic and acidic residues" evidence="1">
    <location>
        <begin position="180"/>
        <end position="194"/>
    </location>
</feature>
<evidence type="ECO:0000256" key="1">
    <source>
        <dbReference type="SAM" id="MobiDB-lite"/>
    </source>
</evidence>
<keyword evidence="3" id="KW-1185">Reference proteome</keyword>
<feature type="compositionally biased region" description="Basic and acidic residues" evidence="1">
    <location>
        <begin position="252"/>
        <end position="267"/>
    </location>
</feature>
<name>A0A2D3VCB8_9PEZI</name>
<evidence type="ECO:0000313" key="2">
    <source>
        <dbReference type="EMBL" id="CZT25838.1"/>
    </source>
</evidence>
<evidence type="ECO:0000313" key="3">
    <source>
        <dbReference type="Proteomes" id="UP000225277"/>
    </source>
</evidence>
<sequence length="405" mass="44596">MVNTREPSGRAGSLTSSHIEIQAQPIASDVLRRESLDDSEETDDFATIIARGLRTPTSAMRNWLNGLPDPDELGPNEHFAVAEYNDRDGSPKSAVLVYEKQSSFKLTALNTVATGKIVLKRFAKSTGNALEHMAVMPDYSNGPSISKPTPNGPKTSVNTISLKEAQAREQARRTAYRQQQVDKAKSPPPLERKQIGNSSRGTVWEDFATYRTPSDKQPTPPETQEALPLPPPPAPLSPPRIPEHINNPSRKPLPENRQKMNRDKDLPDSPSTDSLRRRTDMPPGANMRLEPDVVNVPAVRLAVVKNPQRKAVVSQYGLVVEGSAASSGEETISWPGSPASWVGKEVNVKRTPMWWMFERESSEEDEEEEVVVVDPTQAVWKGMEESMRNGGGMRRTSASGRGGCF</sequence>
<feature type="compositionally biased region" description="Pro residues" evidence="1">
    <location>
        <begin position="228"/>
        <end position="240"/>
    </location>
</feature>
<accession>A0A2D3VCB8</accession>
<proteinExistence type="predicted"/>
<gene>
    <name evidence="2" type="ORF">RCC_11507</name>
</gene>
<organism evidence="2 3">
    <name type="scientific">Ramularia collo-cygni</name>
    <dbReference type="NCBI Taxonomy" id="112498"/>
    <lineage>
        <taxon>Eukaryota</taxon>
        <taxon>Fungi</taxon>
        <taxon>Dikarya</taxon>
        <taxon>Ascomycota</taxon>
        <taxon>Pezizomycotina</taxon>
        <taxon>Dothideomycetes</taxon>
        <taxon>Dothideomycetidae</taxon>
        <taxon>Mycosphaerellales</taxon>
        <taxon>Mycosphaerellaceae</taxon>
        <taxon>Ramularia</taxon>
    </lineage>
</organism>
<dbReference type="EMBL" id="FJUY01000032">
    <property type="protein sequence ID" value="CZT25838.1"/>
    <property type="molecule type" value="Genomic_DNA"/>
</dbReference>